<feature type="transmembrane region" description="Helical" evidence="7">
    <location>
        <begin position="21"/>
        <end position="44"/>
    </location>
</feature>
<feature type="transmembrane region" description="Helical" evidence="7">
    <location>
        <begin position="80"/>
        <end position="100"/>
    </location>
</feature>
<dbReference type="eggNOG" id="COG2203">
    <property type="taxonomic scope" value="Bacteria"/>
</dbReference>
<dbReference type="InterPro" id="IPR036097">
    <property type="entry name" value="HisK_dim/P_sf"/>
</dbReference>
<dbReference type="PROSITE" id="PS50109">
    <property type="entry name" value="HIS_KIN"/>
    <property type="match status" value="1"/>
</dbReference>
<feature type="transmembrane region" description="Helical" evidence="7">
    <location>
        <begin position="132"/>
        <end position="150"/>
    </location>
</feature>
<dbReference type="InterPro" id="IPR001789">
    <property type="entry name" value="Sig_transdc_resp-reg_receiver"/>
</dbReference>
<feature type="domain" description="Response regulatory" evidence="9">
    <location>
        <begin position="880"/>
        <end position="996"/>
    </location>
</feature>
<dbReference type="SUPFAM" id="SSF52172">
    <property type="entry name" value="CheY-like"/>
    <property type="match status" value="1"/>
</dbReference>
<evidence type="ECO:0000259" key="10">
    <source>
        <dbReference type="PROSITE" id="PS50112"/>
    </source>
</evidence>
<dbReference type="InterPro" id="IPR005467">
    <property type="entry name" value="His_kinase_dom"/>
</dbReference>
<feature type="modified residue" description="4-aspartylphosphate" evidence="6">
    <location>
        <position position="931"/>
    </location>
</feature>
<comment type="catalytic activity">
    <reaction evidence="1">
        <text>ATP + protein L-histidine = ADP + protein N-phospho-L-histidine.</text>
        <dbReference type="EC" id="2.7.13.3"/>
    </reaction>
</comment>
<evidence type="ECO:0000256" key="6">
    <source>
        <dbReference type="PROSITE-ProRule" id="PRU00169"/>
    </source>
</evidence>
<dbReference type="SMART" id="SM00388">
    <property type="entry name" value="HisKA"/>
    <property type="match status" value="1"/>
</dbReference>
<dbReference type="Gene3D" id="1.10.287.130">
    <property type="match status" value="1"/>
</dbReference>
<dbReference type="GO" id="GO:0000155">
    <property type="term" value="F:phosphorelay sensor kinase activity"/>
    <property type="evidence" value="ECO:0007669"/>
    <property type="project" value="InterPro"/>
</dbReference>
<dbReference type="SMART" id="SM00065">
    <property type="entry name" value="GAF"/>
    <property type="match status" value="1"/>
</dbReference>
<evidence type="ECO:0000313" key="12">
    <source>
        <dbReference type="EMBL" id="EAU54566.1"/>
    </source>
</evidence>
<dbReference type="CDD" id="cd00130">
    <property type="entry name" value="PAS"/>
    <property type="match status" value="2"/>
</dbReference>
<evidence type="ECO:0000256" key="4">
    <source>
        <dbReference type="ARBA" id="ARBA00022679"/>
    </source>
</evidence>
<evidence type="ECO:0000256" key="1">
    <source>
        <dbReference type="ARBA" id="ARBA00000085"/>
    </source>
</evidence>
<dbReference type="SMART" id="SM00387">
    <property type="entry name" value="HATPase_c"/>
    <property type="match status" value="1"/>
</dbReference>
<dbReference type="AlphaFoldDB" id="Q0EZ58"/>
<dbReference type="SUPFAM" id="SSF55785">
    <property type="entry name" value="PYP-like sensor domain (PAS domain)"/>
    <property type="match status" value="2"/>
</dbReference>
<evidence type="ECO:0000256" key="5">
    <source>
        <dbReference type="ARBA" id="ARBA00022777"/>
    </source>
</evidence>
<dbReference type="PRINTS" id="PR00344">
    <property type="entry name" value="BCTRLSENSOR"/>
</dbReference>
<dbReference type="InterPro" id="IPR011006">
    <property type="entry name" value="CheY-like_superfamily"/>
</dbReference>
<gene>
    <name evidence="12" type="ORF">SPV1_07721</name>
</gene>
<dbReference type="InterPro" id="IPR035965">
    <property type="entry name" value="PAS-like_dom_sf"/>
</dbReference>
<dbReference type="eggNOG" id="COG3852">
    <property type="taxonomic scope" value="Bacteria"/>
</dbReference>
<dbReference type="Pfam" id="PF02518">
    <property type="entry name" value="HATPase_c"/>
    <property type="match status" value="1"/>
</dbReference>
<dbReference type="InterPro" id="IPR000014">
    <property type="entry name" value="PAS"/>
</dbReference>
<dbReference type="PANTHER" id="PTHR43065:SF42">
    <property type="entry name" value="TWO-COMPONENT SENSOR PPRA"/>
    <property type="match status" value="1"/>
</dbReference>
<evidence type="ECO:0000256" key="2">
    <source>
        <dbReference type="ARBA" id="ARBA00012438"/>
    </source>
</evidence>
<dbReference type="InterPro" id="IPR000700">
    <property type="entry name" value="PAS-assoc_C"/>
</dbReference>
<dbReference type="NCBIfam" id="TIGR00229">
    <property type="entry name" value="sensory_box"/>
    <property type="match status" value="2"/>
</dbReference>
<feature type="domain" description="Histidine kinase" evidence="8">
    <location>
        <begin position="634"/>
        <end position="859"/>
    </location>
</feature>
<dbReference type="SUPFAM" id="SSF55874">
    <property type="entry name" value="ATPase domain of HSP90 chaperone/DNA topoisomerase II/histidine kinase"/>
    <property type="match status" value="1"/>
</dbReference>
<dbReference type="EC" id="2.7.13.3" evidence="2"/>
<dbReference type="SUPFAM" id="SSF55781">
    <property type="entry name" value="GAF domain-like"/>
    <property type="match status" value="1"/>
</dbReference>
<dbReference type="SMART" id="SM00448">
    <property type="entry name" value="REC"/>
    <property type="match status" value="1"/>
</dbReference>
<dbReference type="Gene3D" id="3.30.450.40">
    <property type="match status" value="1"/>
</dbReference>
<dbReference type="InterPro" id="IPR029016">
    <property type="entry name" value="GAF-like_dom_sf"/>
</dbReference>
<dbReference type="SMART" id="SM00091">
    <property type="entry name" value="PAS"/>
    <property type="match status" value="2"/>
</dbReference>
<dbReference type="Pfam" id="PF00512">
    <property type="entry name" value="HisKA"/>
    <property type="match status" value="1"/>
</dbReference>
<dbReference type="Gene3D" id="3.40.50.2300">
    <property type="match status" value="1"/>
</dbReference>
<keyword evidence="7" id="KW-0472">Membrane</keyword>
<evidence type="ECO:0000259" key="11">
    <source>
        <dbReference type="PROSITE" id="PS50113"/>
    </source>
</evidence>
<dbReference type="Pfam" id="PF00072">
    <property type="entry name" value="Response_reg"/>
    <property type="match status" value="1"/>
</dbReference>
<name>Q0EZ58_9PROT</name>
<dbReference type="InterPro" id="IPR003594">
    <property type="entry name" value="HATPase_dom"/>
</dbReference>
<protein>
    <recommendedName>
        <fullName evidence="2">histidine kinase</fullName>
        <ecNumber evidence="2">2.7.13.3</ecNumber>
    </recommendedName>
</protein>
<dbReference type="CDD" id="cd00082">
    <property type="entry name" value="HisKA"/>
    <property type="match status" value="1"/>
</dbReference>
<evidence type="ECO:0000259" key="8">
    <source>
        <dbReference type="PROSITE" id="PS50109"/>
    </source>
</evidence>
<dbReference type="InterPro" id="IPR003018">
    <property type="entry name" value="GAF"/>
</dbReference>
<dbReference type="Pfam" id="PF13426">
    <property type="entry name" value="PAS_9"/>
    <property type="match status" value="1"/>
</dbReference>
<feature type="domain" description="PAC" evidence="11">
    <location>
        <begin position="448"/>
        <end position="499"/>
    </location>
</feature>
<dbReference type="Gene3D" id="3.30.565.10">
    <property type="entry name" value="Histidine kinase-like ATPase, C-terminal domain"/>
    <property type="match status" value="1"/>
</dbReference>
<accession>Q0EZ58</accession>
<feature type="transmembrane region" description="Helical" evidence="7">
    <location>
        <begin position="50"/>
        <end position="68"/>
    </location>
</feature>
<evidence type="ECO:0000256" key="3">
    <source>
        <dbReference type="ARBA" id="ARBA00022553"/>
    </source>
</evidence>
<feature type="domain" description="PAS" evidence="10">
    <location>
        <begin position="496"/>
        <end position="542"/>
    </location>
</feature>
<dbReference type="PROSITE" id="PS50112">
    <property type="entry name" value="PAS"/>
    <property type="match status" value="1"/>
</dbReference>
<dbReference type="InterPro" id="IPR004358">
    <property type="entry name" value="Sig_transdc_His_kin-like_C"/>
</dbReference>
<dbReference type="eggNOG" id="COG4191">
    <property type="taxonomic scope" value="Bacteria"/>
</dbReference>
<dbReference type="HOGENOM" id="CLU_300121_0_0_0"/>
<dbReference type="PROSITE" id="PS50110">
    <property type="entry name" value="RESPONSE_REGULATORY"/>
    <property type="match status" value="1"/>
</dbReference>
<dbReference type="Proteomes" id="UP000005297">
    <property type="component" value="Unassembled WGS sequence"/>
</dbReference>
<keyword evidence="7" id="KW-1133">Transmembrane helix</keyword>
<organism evidence="12 13">
    <name type="scientific">Mariprofundus ferrooxydans PV-1</name>
    <dbReference type="NCBI Taxonomy" id="314345"/>
    <lineage>
        <taxon>Bacteria</taxon>
        <taxon>Pseudomonadati</taxon>
        <taxon>Pseudomonadota</taxon>
        <taxon>Candidatius Mariprofundia</taxon>
        <taxon>Mariprofundales</taxon>
        <taxon>Mariprofundaceae</taxon>
        <taxon>Mariprofundus</taxon>
    </lineage>
</organism>
<dbReference type="InterPro" id="IPR013656">
    <property type="entry name" value="PAS_4"/>
</dbReference>
<reference evidence="12 13" key="1">
    <citation type="submission" date="2006-09" db="EMBL/GenBank/DDBJ databases">
        <authorList>
            <person name="Emerson D."/>
            <person name="Ferriera S."/>
            <person name="Johnson J."/>
            <person name="Kravitz S."/>
            <person name="Halpern A."/>
            <person name="Remington K."/>
            <person name="Beeson K."/>
            <person name="Tran B."/>
            <person name="Rogers Y.-H."/>
            <person name="Friedman R."/>
            <person name="Venter J.C."/>
        </authorList>
    </citation>
    <scope>NUCLEOTIDE SEQUENCE [LARGE SCALE GENOMIC DNA]</scope>
    <source>
        <strain evidence="12 13">PV-1</strain>
    </source>
</reference>
<dbReference type="Pfam" id="PF08448">
    <property type="entry name" value="PAS_4"/>
    <property type="match status" value="1"/>
</dbReference>
<keyword evidence="5 12" id="KW-0418">Kinase</keyword>
<evidence type="ECO:0000259" key="9">
    <source>
        <dbReference type="PROSITE" id="PS50110"/>
    </source>
</evidence>
<dbReference type="PROSITE" id="PS50113">
    <property type="entry name" value="PAC"/>
    <property type="match status" value="2"/>
</dbReference>
<dbReference type="InterPro" id="IPR036890">
    <property type="entry name" value="HATPase_C_sf"/>
</dbReference>
<keyword evidence="13" id="KW-1185">Reference proteome</keyword>
<dbReference type="Pfam" id="PF13185">
    <property type="entry name" value="GAF_2"/>
    <property type="match status" value="1"/>
</dbReference>
<evidence type="ECO:0000313" key="13">
    <source>
        <dbReference type="Proteomes" id="UP000005297"/>
    </source>
</evidence>
<feature type="transmembrane region" description="Helical" evidence="7">
    <location>
        <begin position="106"/>
        <end position="125"/>
    </location>
</feature>
<dbReference type="STRING" id="314344.AL013_00280"/>
<sequence>MERMDEQAMNDKMGIMATVNRQMSTSIVVSVLIAAMLAAALWPHTATAPLAWWLVSLCVLSLLRLASLSPQLPFSRNRHLQTILTAAAGVTWGTSAPLFLPTLDPHHQMLVILVLIGIVASSSNAYAGRMELFYAFTLPLLILPCIWFFAQNTEVYMTLGGMDLLYILSLSIFARRNTRLLQLSMAKNEQLETEIGQREAHEYTLGLQRAILDAIARHSGNLNALLTTITQQVESERPGMFASVLLLDETGKRLQTGAAPSLPDAWNAAVDGEEIGPKAGSCGTAAFLNERVIVTDIAIDPLWESYREAARAFNLSACWSEPVRDAAGEVLGTFAMYYNEPRCPTKTDIDLIENIASLTSIAIENCRKKDQLAASRQHESELAAMVEHSSDMIYAHDLGGTIITANTTCTRNFGGDIIGRNINTIIVPEEAEKVRSMMAQKAEQGGSTVYELTVMDSEGNRHILEINSNLILRNDKPVAVQGVARDITRRKQAEAMMTLLEQAIHASDESIMILDAQGRIEFANPAAASLYKYPATELIGTSIARLRGGYEGDDTYRAIVSAIASGENWAGEMSFHPAGGLKTVIARRVSPIMDEMGHVHHQICIDRDITAEKKQNEQLEHTQRLESLGILAGGIAHDFNNLLTAIMGNAAIAERKMDNSVSAKPYLARIEESSQRAADLCKQMLAYSGKGRFIVKPVNLSHLIEEMTRLMEVSIEKNIVIRYELNDQLPLIDADRAQIQQVILNLITNANEAIGEKRGMISFVTGTMHVDRAYLESTINNDTLSEGEYVYMEVSDNGCGMNAATMEKMFDPFFTTKFTGRGLGMSAMLGIIRGHHGAIRVYSEPGQGTTFKVLLPTSSCQLVPGQNPSGVDPDWQGRGTVLVVDDEATIREVATAMLEEMGFDTISATDGEEAVDLYRRHGQKIVLVLLDLTMPKMDGKACLAELLCINPDVKVILSSGYNEEETGEQFAFGILAGFIQKPYSPEALQQVIRHSLTD</sequence>
<dbReference type="SUPFAM" id="SSF47384">
    <property type="entry name" value="Homodimeric domain of signal transducing histidine kinase"/>
    <property type="match status" value="1"/>
</dbReference>
<proteinExistence type="predicted"/>
<keyword evidence="4" id="KW-0808">Transferase</keyword>
<dbReference type="InterPro" id="IPR003661">
    <property type="entry name" value="HisK_dim/P_dom"/>
</dbReference>
<feature type="domain" description="PAC" evidence="11">
    <location>
        <begin position="569"/>
        <end position="621"/>
    </location>
</feature>
<evidence type="ECO:0000256" key="7">
    <source>
        <dbReference type="SAM" id="Phobius"/>
    </source>
</evidence>
<dbReference type="PANTHER" id="PTHR43065">
    <property type="entry name" value="SENSOR HISTIDINE KINASE"/>
    <property type="match status" value="1"/>
</dbReference>
<comment type="caution">
    <text evidence="12">The sequence shown here is derived from an EMBL/GenBank/DDBJ whole genome shotgun (WGS) entry which is preliminary data.</text>
</comment>
<dbReference type="InParanoid" id="Q0EZ58"/>
<keyword evidence="3 6" id="KW-0597">Phosphoprotein</keyword>
<dbReference type="EMBL" id="AATS01000007">
    <property type="protein sequence ID" value="EAU54566.1"/>
    <property type="molecule type" value="Genomic_DNA"/>
</dbReference>
<dbReference type="Gene3D" id="3.30.450.20">
    <property type="entry name" value="PAS domain"/>
    <property type="match status" value="2"/>
</dbReference>
<keyword evidence="7" id="KW-0812">Transmembrane</keyword>